<keyword evidence="3" id="KW-1185">Reference proteome</keyword>
<dbReference type="Proteomes" id="UP001066276">
    <property type="component" value="Chromosome 4_1"/>
</dbReference>
<accession>A0AAV7T844</accession>
<dbReference type="AlphaFoldDB" id="A0AAV7T844"/>
<evidence type="ECO:0000256" key="1">
    <source>
        <dbReference type="SAM" id="MobiDB-lite"/>
    </source>
</evidence>
<evidence type="ECO:0000313" key="2">
    <source>
        <dbReference type="EMBL" id="KAJ1172226.1"/>
    </source>
</evidence>
<organism evidence="2 3">
    <name type="scientific">Pleurodeles waltl</name>
    <name type="common">Iberian ribbed newt</name>
    <dbReference type="NCBI Taxonomy" id="8319"/>
    <lineage>
        <taxon>Eukaryota</taxon>
        <taxon>Metazoa</taxon>
        <taxon>Chordata</taxon>
        <taxon>Craniata</taxon>
        <taxon>Vertebrata</taxon>
        <taxon>Euteleostomi</taxon>
        <taxon>Amphibia</taxon>
        <taxon>Batrachia</taxon>
        <taxon>Caudata</taxon>
        <taxon>Salamandroidea</taxon>
        <taxon>Salamandridae</taxon>
        <taxon>Pleurodelinae</taxon>
        <taxon>Pleurodeles</taxon>
    </lineage>
</organism>
<feature type="region of interest" description="Disordered" evidence="1">
    <location>
        <begin position="1"/>
        <end position="48"/>
    </location>
</feature>
<name>A0AAV7T844_PLEWA</name>
<dbReference type="EMBL" id="JANPWB010000007">
    <property type="protein sequence ID" value="KAJ1172226.1"/>
    <property type="molecule type" value="Genomic_DNA"/>
</dbReference>
<protein>
    <submittedName>
        <fullName evidence="2">Uncharacterized protein</fullName>
    </submittedName>
</protein>
<reference evidence="2" key="1">
    <citation type="journal article" date="2022" name="bioRxiv">
        <title>Sequencing and chromosome-scale assembly of the giantPleurodeles waltlgenome.</title>
        <authorList>
            <person name="Brown T."/>
            <person name="Elewa A."/>
            <person name="Iarovenko S."/>
            <person name="Subramanian E."/>
            <person name="Araus A.J."/>
            <person name="Petzold A."/>
            <person name="Susuki M."/>
            <person name="Suzuki K.-i.T."/>
            <person name="Hayashi T."/>
            <person name="Toyoda A."/>
            <person name="Oliveira C."/>
            <person name="Osipova E."/>
            <person name="Leigh N.D."/>
            <person name="Simon A."/>
            <person name="Yun M.H."/>
        </authorList>
    </citation>
    <scope>NUCLEOTIDE SEQUENCE</scope>
    <source>
        <strain evidence="2">20211129_DDA</strain>
        <tissue evidence="2">Liver</tissue>
    </source>
</reference>
<gene>
    <name evidence="2" type="ORF">NDU88_004074</name>
</gene>
<sequence length="110" mass="12410">MLSSEAPEPGCKLARASGPKMSWYRTRHREKAERSGARSGAQSLMKRAEPTRNKLDLILQEIRDSRVFMDQKLGAINSNLNLLTDDQHKLAERVKSMELALVTLQPAHRA</sequence>
<proteinExistence type="predicted"/>
<evidence type="ECO:0000313" key="3">
    <source>
        <dbReference type="Proteomes" id="UP001066276"/>
    </source>
</evidence>
<comment type="caution">
    <text evidence="2">The sequence shown here is derived from an EMBL/GenBank/DDBJ whole genome shotgun (WGS) entry which is preliminary data.</text>
</comment>